<dbReference type="EMBL" id="LAVV01007653">
    <property type="protein sequence ID" value="KNZ55220.1"/>
    <property type="molecule type" value="Genomic_DNA"/>
</dbReference>
<gene>
    <name evidence="1" type="ORF">VP01_2736g3</name>
</gene>
<dbReference type="Proteomes" id="UP000037035">
    <property type="component" value="Unassembled WGS sequence"/>
</dbReference>
<dbReference type="VEuPathDB" id="FungiDB:VP01_2736g3"/>
<evidence type="ECO:0000313" key="1">
    <source>
        <dbReference type="EMBL" id="KNZ55220.1"/>
    </source>
</evidence>
<organism evidence="1 2">
    <name type="scientific">Puccinia sorghi</name>
    <dbReference type="NCBI Taxonomy" id="27349"/>
    <lineage>
        <taxon>Eukaryota</taxon>
        <taxon>Fungi</taxon>
        <taxon>Dikarya</taxon>
        <taxon>Basidiomycota</taxon>
        <taxon>Pucciniomycotina</taxon>
        <taxon>Pucciniomycetes</taxon>
        <taxon>Pucciniales</taxon>
        <taxon>Pucciniaceae</taxon>
        <taxon>Puccinia</taxon>
    </lineage>
</organism>
<accession>A0A0L6V502</accession>
<evidence type="ECO:0000313" key="2">
    <source>
        <dbReference type="Proteomes" id="UP000037035"/>
    </source>
</evidence>
<dbReference type="AlphaFoldDB" id="A0A0L6V502"/>
<reference evidence="1 2" key="1">
    <citation type="submission" date="2015-08" db="EMBL/GenBank/DDBJ databases">
        <title>Next Generation Sequencing and Analysis of the Genome of Puccinia sorghi L Schw, the Causal Agent of Maize Common Rust.</title>
        <authorList>
            <person name="Rochi L."/>
            <person name="Burguener G."/>
            <person name="Darino M."/>
            <person name="Turjanski A."/>
            <person name="Kreff E."/>
            <person name="Dieguez M.J."/>
            <person name="Sacco F."/>
        </authorList>
    </citation>
    <scope>NUCLEOTIDE SEQUENCE [LARGE SCALE GENOMIC DNA]</scope>
    <source>
        <strain evidence="1 2">RO10H11247</strain>
    </source>
</reference>
<sequence length="197" mass="22884">MVIREQDPIEEFEEAAVAEVQNHLISMRQVKTLQLQGTGTKRTRMTLDFEDTTIIYMEKLYQAHQPNMKYEKDFPIFIDPTDPNQYIPLTLATVQAWAEALVCLEFFQNTCLDLIFANVNLCRTWGLSISSPPSSLQFHEEVLKILHQNNLTSFKHFKSNNITQDHMSRWGLSNVNIIAQLRDNVLKCKKILHHPKV</sequence>
<proteinExistence type="predicted"/>
<keyword evidence="2" id="KW-1185">Reference proteome</keyword>
<protein>
    <submittedName>
        <fullName evidence="1">Uncharacterized protein</fullName>
    </submittedName>
</protein>
<dbReference type="OrthoDB" id="2502883at2759"/>
<comment type="caution">
    <text evidence="1">The sequence shown here is derived from an EMBL/GenBank/DDBJ whole genome shotgun (WGS) entry which is preliminary data.</text>
</comment>
<name>A0A0L6V502_9BASI</name>